<feature type="transmembrane region" description="Helical" evidence="1">
    <location>
        <begin position="5"/>
        <end position="24"/>
    </location>
</feature>
<keyword evidence="1" id="KW-0472">Membrane</keyword>
<protein>
    <recommendedName>
        <fullName evidence="2">VanZ-like domain-containing protein</fullName>
    </recommendedName>
</protein>
<keyword evidence="1" id="KW-1133">Transmembrane helix</keyword>
<feature type="domain" description="VanZ-like" evidence="2">
    <location>
        <begin position="70"/>
        <end position="190"/>
    </location>
</feature>
<keyword evidence="1" id="KW-0812">Transmembrane</keyword>
<feature type="transmembrane region" description="Helical" evidence="1">
    <location>
        <begin position="102"/>
        <end position="126"/>
    </location>
</feature>
<feature type="transmembrane region" description="Helical" evidence="1">
    <location>
        <begin position="173"/>
        <end position="190"/>
    </location>
</feature>
<feature type="transmembrane region" description="Helical" evidence="1">
    <location>
        <begin position="30"/>
        <end position="52"/>
    </location>
</feature>
<dbReference type="Proteomes" id="UP000037558">
    <property type="component" value="Unassembled WGS sequence"/>
</dbReference>
<keyword evidence="4" id="KW-1185">Reference proteome</keyword>
<dbReference type="PANTHER" id="PTHR36834">
    <property type="entry name" value="MEMBRANE PROTEIN-RELATED"/>
    <property type="match status" value="1"/>
</dbReference>
<evidence type="ECO:0000313" key="4">
    <source>
        <dbReference type="Proteomes" id="UP000037558"/>
    </source>
</evidence>
<comment type="caution">
    <text evidence="3">The sequence shown here is derived from an EMBL/GenBank/DDBJ whole genome shotgun (WGS) entry which is preliminary data.</text>
</comment>
<dbReference type="InterPro" id="IPR006976">
    <property type="entry name" value="VanZ-like"/>
</dbReference>
<organism evidence="3 4">
    <name type="scientific">Priestia koreensis</name>
    <dbReference type="NCBI Taxonomy" id="284581"/>
    <lineage>
        <taxon>Bacteria</taxon>
        <taxon>Bacillati</taxon>
        <taxon>Bacillota</taxon>
        <taxon>Bacilli</taxon>
        <taxon>Bacillales</taxon>
        <taxon>Bacillaceae</taxon>
        <taxon>Priestia</taxon>
    </lineage>
</organism>
<dbReference type="STRING" id="284581.AMD01_06390"/>
<evidence type="ECO:0000259" key="2">
    <source>
        <dbReference type="Pfam" id="PF04892"/>
    </source>
</evidence>
<dbReference type="PATRIC" id="fig|284581.3.peg.4681"/>
<dbReference type="InterPro" id="IPR053150">
    <property type="entry name" value="Teicoplanin_resist-assoc"/>
</dbReference>
<feature type="transmembrane region" description="Helical" evidence="1">
    <location>
        <begin position="138"/>
        <end position="158"/>
    </location>
</feature>
<dbReference type="EMBL" id="LILC01000007">
    <property type="protein sequence ID" value="KOO47704.1"/>
    <property type="molecule type" value="Genomic_DNA"/>
</dbReference>
<sequence length="199" mass="22822">MTKIFWLSLLLSQHIFIIGLPLFIQLVAYLHPAVVVVMWICVTALTFFSVFFVRGETIPLSRPLFRWVLIMYTIGLLILLFFRPNNQDYSSWNVIPFQTIAFYFTGAVSPLVAFYNLAANIGLFVPHGIYLMQKNKEGSLHAWLLVILPSVAILGIETTQRLTNRGTFDIDDFILNMAGVLIGYWVYPLFTKVINLNKR</sequence>
<name>A0A0M0L9J0_9BACI</name>
<accession>A0A0M0L9J0</accession>
<dbReference type="PANTHER" id="PTHR36834:SF1">
    <property type="entry name" value="INTEGRAL MEMBRANE PROTEIN"/>
    <property type="match status" value="1"/>
</dbReference>
<dbReference type="AlphaFoldDB" id="A0A0M0L9J0"/>
<gene>
    <name evidence="3" type="ORF">AMD01_06390</name>
</gene>
<proteinExistence type="predicted"/>
<feature type="transmembrane region" description="Helical" evidence="1">
    <location>
        <begin position="64"/>
        <end position="82"/>
    </location>
</feature>
<dbReference type="Pfam" id="PF04892">
    <property type="entry name" value="VanZ"/>
    <property type="match status" value="1"/>
</dbReference>
<reference evidence="4" key="1">
    <citation type="submission" date="2015-08" db="EMBL/GenBank/DDBJ databases">
        <title>Fjat-14210 dsm16467.</title>
        <authorList>
            <person name="Liu B."/>
            <person name="Wang J."/>
            <person name="Zhu Y."/>
            <person name="Liu G."/>
            <person name="Chen Q."/>
            <person name="Chen Z."/>
            <person name="Lan J."/>
            <person name="Che J."/>
            <person name="Ge C."/>
            <person name="Shi H."/>
            <person name="Pan Z."/>
            <person name="Liu X."/>
        </authorList>
    </citation>
    <scope>NUCLEOTIDE SEQUENCE [LARGE SCALE GENOMIC DNA]</scope>
    <source>
        <strain evidence="4">DSM 16467</strain>
    </source>
</reference>
<dbReference type="OrthoDB" id="4822551at2"/>
<evidence type="ECO:0000256" key="1">
    <source>
        <dbReference type="SAM" id="Phobius"/>
    </source>
</evidence>
<evidence type="ECO:0000313" key="3">
    <source>
        <dbReference type="EMBL" id="KOO47704.1"/>
    </source>
</evidence>